<proteinExistence type="predicted"/>
<comment type="caution">
    <text evidence="1">The sequence shown here is derived from an EMBL/GenBank/DDBJ whole genome shotgun (WGS) entry which is preliminary data.</text>
</comment>
<dbReference type="AlphaFoldDB" id="A0AB36P7N9"/>
<gene>
    <name evidence="1" type="ORF">B0A72_03555</name>
</gene>
<organism evidence="1 2">
    <name type="scientific">Flavobacterium pectinovorum</name>
    <dbReference type="NCBI Taxonomy" id="29533"/>
    <lineage>
        <taxon>Bacteria</taxon>
        <taxon>Pseudomonadati</taxon>
        <taxon>Bacteroidota</taxon>
        <taxon>Flavobacteriia</taxon>
        <taxon>Flavobacteriales</taxon>
        <taxon>Flavobacteriaceae</taxon>
        <taxon>Flavobacterium</taxon>
    </lineage>
</organism>
<name>A0AB36P7N9_9FLAO</name>
<evidence type="ECO:0000313" key="1">
    <source>
        <dbReference type="EMBL" id="OXB07948.1"/>
    </source>
</evidence>
<protein>
    <submittedName>
        <fullName evidence="1">Uncharacterized protein</fullName>
    </submittedName>
</protein>
<dbReference type="EMBL" id="MUHB01000003">
    <property type="protein sequence ID" value="OXB07948.1"/>
    <property type="molecule type" value="Genomic_DNA"/>
</dbReference>
<evidence type="ECO:0000313" key="2">
    <source>
        <dbReference type="Proteomes" id="UP000198431"/>
    </source>
</evidence>
<sequence>MAADKIGLIGFYEKKVRTSINIKNLFCKSKILIRFSNQKKSLRNIDSQAFLFIVNSPWCKNRTSV</sequence>
<accession>A0AB36P7N9</accession>
<dbReference type="Proteomes" id="UP000198431">
    <property type="component" value="Unassembled WGS sequence"/>
</dbReference>
<reference evidence="1 2" key="1">
    <citation type="submission" date="2016-11" db="EMBL/GenBank/DDBJ databases">
        <title>Whole genomes of Flavobacteriaceae.</title>
        <authorList>
            <person name="Stine C."/>
            <person name="Li C."/>
            <person name="Tadesse D."/>
        </authorList>
    </citation>
    <scope>NUCLEOTIDE SEQUENCE [LARGE SCALE GENOMIC DNA]</scope>
    <source>
        <strain evidence="1 2">ATCC 19366</strain>
    </source>
</reference>